<protein>
    <recommendedName>
        <fullName evidence="3">Rna-directed dna polymerase from mobile element jockey-like</fullName>
    </recommendedName>
</protein>
<name>A0A8K1GD72_9PASS</name>
<evidence type="ECO:0008006" key="3">
    <source>
        <dbReference type="Google" id="ProtNLM"/>
    </source>
</evidence>
<evidence type="ECO:0000313" key="2">
    <source>
        <dbReference type="Proteomes" id="UP000796761"/>
    </source>
</evidence>
<dbReference type="AlphaFoldDB" id="A0A8K1GD72"/>
<dbReference type="EMBL" id="SWJQ01000309">
    <property type="protein sequence ID" value="TRZ16536.1"/>
    <property type="molecule type" value="Genomic_DNA"/>
</dbReference>
<keyword evidence="2" id="KW-1185">Reference proteome</keyword>
<dbReference type="Proteomes" id="UP000796761">
    <property type="component" value="Unassembled WGS sequence"/>
</dbReference>
<reference evidence="1" key="1">
    <citation type="submission" date="2019-04" db="EMBL/GenBank/DDBJ databases">
        <title>Genome assembly of Zosterops borbonicus 15179.</title>
        <authorList>
            <person name="Leroy T."/>
            <person name="Anselmetti Y."/>
            <person name="Tilak M.-K."/>
            <person name="Nabholz B."/>
        </authorList>
    </citation>
    <scope>NUCLEOTIDE SEQUENCE</scope>
    <source>
        <strain evidence="1">HGM_15179</strain>
        <tissue evidence="1">Muscle</tissue>
    </source>
</reference>
<gene>
    <name evidence="1" type="ORF">HGM15179_010589</name>
</gene>
<evidence type="ECO:0000313" key="1">
    <source>
        <dbReference type="EMBL" id="TRZ16536.1"/>
    </source>
</evidence>
<sequence length="144" mass="16511">MGHRWYVGSISRPVLFIIFIYYIDEEIKCTLSRFADDTKLSGVVDTPGGLDAIQRDQDKLKEWVHGNLMRKQEVTLHVSVTCESHLQDRRTFKIKNSSLDGAMEYDSGNMYGVSRLISNEERKSSRGNASIQKDTGFDKLKFEN</sequence>
<comment type="caution">
    <text evidence="1">The sequence shown here is derived from an EMBL/GenBank/DDBJ whole genome shotgun (WGS) entry which is preliminary data.</text>
</comment>
<organism evidence="1 2">
    <name type="scientific">Zosterops borbonicus</name>
    <dbReference type="NCBI Taxonomy" id="364589"/>
    <lineage>
        <taxon>Eukaryota</taxon>
        <taxon>Metazoa</taxon>
        <taxon>Chordata</taxon>
        <taxon>Craniata</taxon>
        <taxon>Vertebrata</taxon>
        <taxon>Euteleostomi</taxon>
        <taxon>Archelosauria</taxon>
        <taxon>Archosauria</taxon>
        <taxon>Dinosauria</taxon>
        <taxon>Saurischia</taxon>
        <taxon>Theropoda</taxon>
        <taxon>Coelurosauria</taxon>
        <taxon>Aves</taxon>
        <taxon>Neognathae</taxon>
        <taxon>Neoaves</taxon>
        <taxon>Telluraves</taxon>
        <taxon>Australaves</taxon>
        <taxon>Passeriformes</taxon>
        <taxon>Sylvioidea</taxon>
        <taxon>Zosteropidae</taxon>
        <taxon>Zosterops</taxon>
    </lineage>
</organism>
<accession>A0A8K1GD72</accession>
<dbReference type="OrthoDB" id="9170669at2759"/>
<proteinExistence type="predicted"/>